<proteinExistence type="predicted"/>
<dbReference type="Proteomes" id="UP000635565">
    <property type="component" value="Unassembled WGS sequence"/>
</dbReference>
<gene>
    <name evidence="1" type="ORF">KSZ_02580</name>
</gene>
<sequence>MKNSPHMENLMHEIRKMPIFRQLVPQEAGIGWPIPLRKAGNVYVILPFFGLAHSKAESQTVLYPPFATLTVNWVNWVPVEYINLRFRNPLPQGDWEAQVGTFPHAAIASLSVGQYRERRNELLVMYDALMEALVHDNALAPEWEASFCSLLRLLMEPLLEPYYRALGPKFFDRFLPSVSATLPSQ</sequence>
<reference evidence="1 2" key="1">
    <citation type="journal article" date="2021" name="Int. J. Syst. Evol. Microbiol.">
        <title>Reticulibacter mediterranei gen. nov., sp. nov., within the new family Reticulibacteraceae fam. nov., and Ktedonospora formicarum gen. nov., sp. nov., Ktedonobacter robiniae sp. nov., Dictyobacter formicarum sp. nov. and Dictyobacter arantiisoli sp. nov., belonging to the class Ktedonobacteria.</title>
        <authorList>
            <person name="Yabe S."/>
            <person name="Zheng Y."/>
            <person name="Wang C.M."/>
            <person name="Sakai Y."/>
            <person name="Abe K."/>
            <person name="Yokota A."/>
            <person name="Donadio S."/>
            <person name="Cavaletti L."/>
            <person name="Monciardini P."/>
        </authorList>
    </citation>
    <scope>NUCLEOTIDE SEQUENCE [LARGE SCALE GENOMIC DNA]</scope>
    <source>
        <strain evidence="1 2">SOSP1-9</strain>
    </source>
</reference>
<organism evidence="1 2">
    <name type="scientific">Dictyobacter formicarum</name>
    <dbReference type="NCBI Taxonomy" id="2778368"/>
    <lineage>
        <taxon>Bacteria</taxon>
        <taxon>Bacillati</taxon>
        <taxon>Chloroflexota</taxon>
        <taxon>Ktedonobacteria</taxon>
        <taxon>Ktedonobacterales</taxon>
        <taxon>Dictyobacteraceae</taxon>
        <taxon>Dictyobacter</taxon>
    </lineage>
</organism>
<accession>A0ABQ3V8P1</accession>
<dbReference type="RefSeq" id="WP_201359947.1">
    <property type="nucleotide sequence ID" value="NZ_BNJJ01000001.1"/>
</dbReference>
<dbReference type="EMBL" id="BNJJ01000001">
    <property type="protein sequence ID" value="GHO82252.1"/>
    <property type="molecule type" value="Genomic_DNA"/>
</dbReference>
<evidence type="ECO:0000313" key="2">
    <source>
        <dbReference type="Proteomes" id="UP000635565"/>
    </source>
</evidence>
<evidence type="ECO:0000313" key="1">
    <source>
        <dbReference type="EMBL" id="GHO82252.1"/>
    </source>
</evidence>
<comment type="caution">
    <text evidence="1">The sequence shown here is derived from an EMBL/GenBank/DDBJ whole genome shotgun (WGS) entry which is preliminary data.</text>
</comment>
<name>A0ABQ3V8P1_9CHLR</name>
<keyword evidence="2" id="KW-1185">Reference proteome</keyword>
<protein>
    <submittedName>
        <fullName evidence="1">Uncharacterized protein</fullName>
    </submittedName>
</protein>